<dbReference type="Proteomes" id="UP000654345">
    <property type="component" value="Unassembled WGS sequence"/>
</dbReference>
<sequence length="280" mass="31112">MLLRLDGQYDNGAVLSDVAGFTFVTRGKDYHLLDHPLIQARLHLPPDQFQQRPESQMARSLYDCPQIPMGSDEVSCRVVVAMHPAGKKKSPVGVTRAGMVYELFFTNLPQHAFTACDVVELYLHRGAFEPALSDEDREIDPDRWCSHSAWGQECWQAVAQWVWNLRLELGHQLKPEPLRTTEFAPALLPPPPHTAPASDYAPPEVGSAWKAGRFAGHDFTLQSDGTLQCPANQELRVQEQRRGADDSLRIVYAAGIRSCRPCPCASSANGIAAKRINCAR</sequence>
<protein>
    <submittedName>
        <fullName evidence="1">Uncharacterized protein</fullName>
    </submittedName>
</protein>
<organism evidence="1 2">
    <name type="scientific">Ktedonobacter robiniae</name>
    <dbReference type="NCBI Taxonomy" id="2778365"/>
    <lineage>
        <taxon>Bacteria</taxon>
        <taxon>Bacillati</taxon>
        <taxon>Chloroflexota</taxon>
        <taxon>Ktedonobacteria</taxon>
        <taxon>Ktedonobacterales</taxon>
        <taxon>Ktedonobacteraceae</taxon>
        <taxon>Ktedonobacter</taxon>
    </lineage>
</organism>
<gene>
    <name evidence="1" type="ORF">KSB_74660</name>
</gene>
<comment type="caution">
    <text evidence="1">The sequence shown here is derived from an EMBL/GenBank/DDBJ whole genome shotgun (WGS) entry which is preliminary data.</text>
</comment>
<accession>A0ABQ3V1H3</accession>
<proteinExistence type="predicted"/>
<dbReference type="RefSeq" id="WP_236038825.1">
    <property type="nucleotide sequence ID" value="NZ_BNJG01000003.1"/>
</dbReference>
<reference evidence="1 2" key="1">
    <citation type="journal article" date="2021" name="Int. J. Syst. Evol. Microbiol.">
        <title>Reticulibacter mediterranei gen. nov., sp. nov., within the new family Reticulibacteraceae fam. nov., and Ktedonospora formicarum gen. nov., sp. nov., Ktedonobacter robiniae sp. nov., Dictyobacter formicarum sp. nov. and Dictyobacter arantiisoli sp. nov., belonging to the class Ktedonobacteria.</title>
        <authorList>
            <person name="Yabe S."/>
            <person name="Zheng Y."/>
            <person name="Wang C.M."/>
            <person name="Sakai Y."/>
            <person name="Abe K."/>
            <person name="Yokota A."/>
            <person name="Donadio S."/>
            <person name="Cavaletti L."/>
            <person name="Monciardini P."/>
        </authorList>
    </citation>
    <scope>NUCLEOTIDE SEQUENCE [LARGE SCALE GENOMIC DNA]</scope>
    <source>
        <strain evidence="1 2">SOSP1-30</strain>
    </source>
</reference>
<name>A0ABQ3V1H3_9CHLR</name>
<keyword evidence="2" id="KW-1185">Reference proteome</keyword>
<evidence type="ECO:0000313" key="1">
    <source>
        <dbReference type="EMBL" id="GHO58991.1"/>
    </source>
</evidence>
<dbReference type="EMBL" id="BNJG01000003">
    <property type="protein sequence ID" value="GHO58991.1"/>
    <property type="molecule type" value="Genomic_DNA"/>
</dbReference>
<evidence type="ECO:0000313" key="2">
    <source>
        <dbReference type="Proteomes" id="UP000654345"/>
    </source>
</evidence>